<proteinExistence type="predicted"/>
<gene>
    <name evidence="1" type="ORF">TVAG_412610</name>
</gene>
<dbReference type="EMBL" id="DS113504">
    <property type="protein sequence ID" value="EAY03457.1"/>
    <property type="molecule type" value="Genomic_DNA"/>
</dbReference>
<dbReference type="Proteomes" id="UP000001542">
    <property type="component" value="Unassembled WGS sequence"/>
</dbReference>
<name>A2EV74_TRIV3</name>
<dbReference type="InParanoid" id="A2EV74"/>
<organism evidence="1 2">
    <name type="scientific">Trichomonas vaginalis (strain ATCC PRA-98 / G3)</name>
    <dbReference type="NCBI Taxonomy" id="412133"/>
    <lineage>
        <taxon>Eukaryota</taxon>
        <taxon>Metamonada</taxon>
        <taxon>Parabasalia</taxon>
        <taxon>Trichomonadida</taxon>
        <taxon>Trichomonadidae</taxon>
        <taxon>Trichomonas</taxon>
    </lineage>
</organism>
<reference evidence="1" key="1">
    <citation type="submission" date="2006-10" db="EMBL/GenBank/DDBJ databases">
        <authorList>
            <person name="Amadeo P."/>
            <person name="Zhao Q."/>
            <person name="Wortman J."/>
            <person name="Fraser-Liggett C."/>
            <person name="Carlton J."/>
        </authorList>
    </citation>
    <scope>NUCLEOTIDE SEQUENCE</scope>
    <source>
        <strain evidence="1">G3</strain>
    </source>
</reference>
<dbReference type="VEuPathDB" id="TrichDB:TVAG_412610"/>
<evidence type="ECO:0000313" key="1">
    <source>
        <dbReference type="EMBL" id="EAY03457.1"/>
    </source>
</evidence>
<accession>A2EV74</accession>
<dbReference type="AlphaFoldDB" id="A2EV74"/>
<evidence type="ECO:0000313" key="2">
    <source>
        <dbReference type="Proteomes" id="UP000001542"/>
    </source>
</evidence>
<dbReference type="KEGG" id="tva:4761302"/>
<protein>
    <submittedName>
        <fullName evidence="1">Uncharacterized protein</fullName>
    </submittedName>
</protein>
<reference evidence="1" key="2">
    <citation type="journal article" date="2007" name="Science">
        <title>Draft genome sequence of the sexually transmitted pathogen Trichomonas vaginalis.</title>
        <authorList>
            <person name="Carlton J.M."/>
            <person name="Hirt R.P."/>
            <person name="Silva J.C."/>
            <person name="Delcher A.L."/>
            <person name="Schatz M."/>
            <person name="Zhao Q."/>
            <person name="Wortman J.R."/>
            <person name="Bidwell S.L."/>
            <person name="Alsmark U.C.M."/>
            <person name="Besteiro S."/>
            <person name="Sicheritz-Ponten T."/>
            <person name="Noel C.J."/>
            <person name="Dacks J.B."/>
            <person name="Foster P.G."/>
            <person name="Simillion C."/>
            <person name="Van de Peer Y."/>
            <person name="Miranda-Saavedra D."/>
            <person name="Barton G.J."/>
            <person name="Westrop G.D."/>
            <person name="Mueller S."/>
            <person name="Dessi D."/>
            <person name="Fiori P.L."/>
            <person name="Ren Q."/>
            <person name="Paulsen I."/>
            <person name="Zhang H."/>
            <person name="Bastida-Corcuera F.D."/>
            <person name="Simoes-Barbosa A."/>
            <person name="Brown M.T."/>
            <person name="Hayes R.D."/>
            <person name="Mukherjee M."/>
            <person name="Okumura C.Y."/>
            <person name="Schneider R."/>
            <person name="Smith A.J."/>
            <person name="Vanacova S."/>
            <person name="Villalvazo M."/>
            <person name="Haas B.J."/>
            <person name="Pertea M."/>
            <person name="Feldblyum T.V."/>
            <person name="Utterback T.R."/>
            <person name="Shu C.L."/>
            <person name="Osoegawa K."/>
            <person name="de Jong P.J."/>
            <person name="Hrdy I."/>
            <person name="Horvathova L."/>
            <person name="Zubacova Z."/>
            <person name="Dolezal P."/>
            <person name="Malik S.B."/>
            <person name="Logsdon J.M. Jr."/>
            <person name="Henze K."/>
            <person name="Gupta A."/>
            <person name="Wang C.C."/>
            <person name="Dunne R.L."/>
            <person name="Upcroft J.A."/>
            <person name="Upcroft P."/>
            <person name="White O."/>
            <person name="Salzberg S.L."/>
            <person name="Tang P."/>
            <person name="Chiu C.-H."/>
            <person name="Lee Y.-S."/>
            <person name="Embley T.M."/>
            <person name="Coombs G.H."/>
            <person name="Mottram J.C."/>
            <person name="Tachezy J."/>
            <person name="Fraser-Liggett C.M."/>
            <person name="Johnson P.J."/>
        </authorList>
    </citation>
    <scope>NUCLEOTIDE SEQUENCE [LARGE SCALE GENOMIC DNA]</scope>
    <source>
        <strain evidence="1">G3</strain>
    </source>
</reference>
<keyword evidence="2" id="KW-1185">Reference proteome</keyword>
<dbReference type="VEuPathDB" id="TrichDB:TVAGG3_0936120"/>
<sequence>MSVEKDIENKINIMLTEITEKGNSCKLKAVIDKFSCNEEYLDVIGIKQLKELDYYQIDTSKLCKHWKYIGKTKKDVQTGQKVQQKTLNDYIRKIKIDKGNECIISYQKLEYEIQSERISNAFGFLGNEAIEHCLNQYKYCTELIDEFEQFNKQYDGHLNEESICQYLSEGDEKTQFGIKTFIDDFFGESCTKYGPIFYEILFKFGPKDKIKENFTKLIKPDKYELYNWIQFGKSLTGEYKCPVVRPSSSNPFAFKVDTGDGRILTITRDFNDKPNSYVLNDNEKVIEGTGFRDVLEKAGLVLHDIDVGKEIEKNFSDFFATYNTNDF</sequence>
<dbReference type="RefSeq" id="XP_001315680.1">
    <property type="nucleotide sequence ID" value="XM_001315645.1"/>
</dbReference>